<organism evidence="1 2">
    <name type="scientific">Trifolium medium</name>
    <dbReference type="NCBI Taxonomy" id="97028"/>
    <lineage>
        <taxon>Eukaryota</taxon>
        <taxon>Viridiplantae</taxon>
        <taxon>Streptophyta</taxon>
        <taxon>Embryophyta</taxon>
        <taxon>Tracheophyta</taxon>
        <taxon>Spermatophyta</taxon>
        <taxon>Magnoliopsida</taxon>
        <taxon>eudicotyledons</taxon>
        <taxon>Gunneridae</taxon>
        <taxon>Pentapetalae</taxon>
        <taxon>rosids</taxon>
        <taxon>fabids</taxon>
        <taxon>Fabales</taxon>
        <taxon>Fabaceae</taxon>
        <taxon>Papilionoideae</taxon>
        <taxon>50 kb inversion clade</taxon>
        <taxon>NPAAA clade</taxon>
        <taxon>Hologalegina</taxon>
        <taxon>IRL clade</taxon>
        <taxon>Trifolieae</taxon>
        <taxon>Trifolium</taxon>
    </lineage>
</organism>
<reference evidence="1 2" key="1">
    <citation type="journal article" date="2018" name="Front. Plant Sci.">
        <title>Red Clover (Trifolium pratense) and Zigzag Clover (T. medium) - A Picture of Genomic Similarities and Differences.</title>
        <authorList>
            <person name="Dluhosova J."/>
            <person name="Istvanek J."/>
            <person name="Nedelnik J."/>
            <person name="Repkova J."/>
        </authorList>
    </citation>
    <scope>NUCLEOTIDE SEQUENCE [LARGE SCALE GENOMIC DNA]</scope>
    <source>
        <strain evidence="2">cv. 10/8</strain>
        <tissue evidence="1">Leaf</tissue>
    </source>
</reference>
<name>A0A392S290_9FABA</name>
<proteinExistence type="predicted"/>
<keyword evidence="2" id="KW-1185">Reference proteome</keyword>
<evidence type="ECO:0000313" key="2">
    <source>
        <dbReference type="Proteomes" id="UP000265520"/>
    </source>
</evidence>
<accession>A0A392S290</accession>
<dbReference type="AlphaFoldDB" id="A0A392S290"/>
<feature type="non-terminal residue" evidence="1">
    <location>
        <position position="1"/>
    </location>
</feature>
<sequence length="39" mass="4536">PDCLDDLSYAIMYETTKLAYQVSEDDVTRARNQVGFYLM</sequence>
<protein>
    <submittedName>
        <fullName evidence="1">Putative mitochondrial-processing peptidase subunit beta-like</fullName>
    </submittedName>
</protein>
<dbReference type="EMBL" id="LXQA010298846">
    <property type="protein sequence ID" value="MCI41995.1"/>
    <property type="molecule type" value="Genomic_DNA"/>
</dbReference>
<evidence type="ECO:0000313" key="1">
    <source>
        <dbReference type="EMBL" id="MCI41995.1"/>
    </source>
</evidence>
<comment type="caution">
    <text evidence="1">The sequence shown here is derived from an EMBL/GenBank/DDBJ whole genome shotgun (WGS) entry which is preliminary data.</text>
</comment>
<dbReference type="Proteomes" id="UP000265520">
    <property type="component" value="Unassembled WGS sequence"/>
</dbReference>